<feature type="region of interest" description="Disordered" evidence="2">
    <location>
        <begin position="53"/>
        <end position="77"/>
    </location>
</feature>
<feature type="region of interest" description="Disordered" evidence="2">
    <location>
        <begin position="616"/>
        <end position="638"/>
    </location>
</feature>
<feature type="compositionally biased region" description="Low complexity" evidence="2">
    <location>
        <begin position="524"/>
        <end position="542"/>
    </location>
</feature>
<dbReference type="VEuPathDB" id="FungiDB:I7I51_07489"/>
<feature type="compositionally biased region" description="Low complexity" evidence="2">
    <location>
        <begin position="122"/>
        <end position="131"/>
    </location>
</feature>
<evidence type="ECO:0000313" key="5">
    <source>
        <dbReference type="Proteomes" id="UP000663671"/>
    </source>
</evidence>
<feature type="compositionally biased region" description="Low complexity" evidence="2">
    <location>
        <begin position="317"/>
        <end position="329"/>
    </location>
</feature>
<feature type="region of interest" description="Disordered" evidence="2">
    <location>
        <begin position="229"/>
        <end position="270"/>
    </location>
</feature>
<feature type="compositionally biased region" description="Low complexity" evidence="2">
    <location>
        <begin position="432"/>
        <end position="447"/>
    </location>
</feature>
<feature type="compositionally biased region" description="Polar residues" evidence="2">
    <location>
        <begin position="409"/>
        <end position="424"/>
    </location>
</feature>
<feature type="region of interest" description="Disordered" evidence="2">
    <location>
        <begin position="110"/>
        <end position="153"/>
    </location>
</feature>
<feature type="compositionally biased region" description="Polar residues" evidence="2">
    <location>
        <begin position="229"/>
        <end position="245"/>
    </location>
</feature>
<reference evidence="4" key="1">
    <citation type="submission" date="2021-01" db="EMBL/GenBank/DDBJ databases">
        <title>Chromosome-level genome assembly of a human fungal pathogen reveals clustering of transcriptionally co-regulated genes.</title>
        <authorList>
            <person name="Voorhies M."/>
            <person name="Cohen S."/>
            <person name="Shea T.P."/>
            <person name="Petrus S."/>
            <person name="Munoz J.F."/>
            <person name="Poplawski S."/>
            <person name="Goldman W.E."/>
            <person name="Michael T."/>
            <person name="Cuomo C.A."/>
            <person name="Sil A."/>
            <person name="Beyhan S."/>
        </authorList>
    </citation>
    <scope>NUCLEOTIDE SEQUENCE</scope>
    <source>
        <strain evidence="4">WU24</strain>
    </source>
</reference>
<gene>
    <name evidence="4" type="ORF">I7I51_07489</name>
</gene>
<feature type="compositionally biased region" description="Basic and acidic residues" evidence="2">
    <location>
        <begin position="570"/>
        <end position="583"/>
    </location>
</feature>
<feature type="region of interest" description="Disordered" evidence="2">
    <location>
        <begin position="283"/>
        <end position="364"/>
    </location>
</feature>
<feature type="compositionally biased region" description="Basic and acidic residues" evidence="2">
    <location>
        <begin position="495"/>
        <end position="504"/>
    </location>
</feature>
<name>A0A8A1M1J6_AJECA</name>
<sequence length="638" mass="70599">MPQAQRGDGSSWCNPELEKQLGVVLILHHAMMQKFIVMQLMVVECRKNRETAMDEASTTTVPDLPFPAPNDEPGENTRLEKRASLPVRPNVAARHSKRLTLNFPITVSQSIGHSQTQPDQLSSASSSMCSATQPSHVIASPNDSSTSTPTLFSETNNDDYGFLTTLAAQERKVLELKEELQKAEAELVTLKRQWALVEKDRKRIEIYHHVEPLKPLKLADSNFLDVSNSPQTDKATTVVTNQNHARMSHELKRQSWRNSHSSSPRDSQLTIVSVKGRTVFQSSKHTRTLSLLSPSTSNSEFKPSFPQPKNIDGQDKAASSRPSSYPRSATLPSVDRSDIIRPTNGGNSTPATAEQKAQWRRTLPPIAQDVTAETLMRTGRQMASDFREGLWTFIEDIRQATVGEEGINGTESRSTAHNAQSGQRGMSKRDVGSGASTRTGRSTTRRGIMADSHSASGNDSTSKAQEISFWSEFGIDTPDQRTKSSPQNAENPSPDEMRQQKQQEQDPEDPSLQDVDDNWDMWDTPSKPKSSHTPSSSSSTFHSNRDCSPFTDSSSPRTSASFTNPTSPASKDDQSTHTNKKSDSIPWPVLSSLHPSKLTRTASHLMAEWERSLIPPEERQKLAAETNGDINTRGTENF</sequence>
<dbReference type="InterPro" id="IPR025122">
    <property type="entry name" value="DUF4048"/>
</dbReference>
<evidence type="ECO:0000256" key="2">
    <source>
        <dbReference type="SAM" id="MobiDB-lite"/>
    </source>
</evidence>
<evidence type="ECO:0000313" key="4">
    <source>
        <dbReference type="EMBL" id="QSS58067.1"/>
    </source>
</evidence>
<keyword evidence="1" id="KW-0175">Coiled coil</keyword>
<dbReference type="EMBL" id="CP069109">
    <property type="protein sequence ID" value="QSS58067.1"/>
    <property type="molecule type" value="Genomic_DNA"/>
</dbReference>
<protein>
    <recommendedName>
        <fullName evidence="3">DUF4048 domain-containing protein</fullName>
    </recommendedName>
</protein>
<evidence type="ECO:0000256" key="1">
    <source>
        <dbReference type="SAM" id="Coils"/>
    </source>
</evidence>
<feature type="compositionally biased region" description="Polar residues" evidence="2">
    <location>
        <begin position="628"/>
        <end position="638"/>
    </location>
</feature>
<feature type="coiled-coil region" evidence="1">
    <location>
        <begin position="166"/>
        <end position="200"/>
    </location>
</feature>
<feature type="compositionally biased region" description="Polar residues" evidence="2">
    <location>
        <begin position="550"/>
        <end position="569"/>
    </location>
</feature>
<feature type="domain" description="DUF4048" evidence="3">
    <location>
        <begin position="285"/>
        <end position="539"/>
    </location>
</feature>
<feature type="compositionally biased region" description="Acidic residues" evidence="2">
    <location>
        <begin position="505"/>
        <end position="520"/>
    </location>
</feature>
<dbReference type="Pfam" id="PF13257">
    <property type="entry name" value="DUF4048"/>
    <property type="match status" value="1"/>
</dbReference>
<accession>A0A8A1M1J6</accession>
<feature type="region of interest" description="Disordered" evidence="2">
    <location>
        <begin position="404"/>
        <end position="594"/>
    </location>
</feature>
<evidence type="ECO:0000259" key="3">
    <source>
        <dbReference type="Pfam" id="PF13257"/>
    </source>
</evidence>
<feature type="compositionally biased region" description="Polar residues" evidence="2">
    <location>
        <begin position="256"/>
        <end position="270"/>
    </location>
</feature>
<feature type="compositionally biased region" description="Polar residues" evidence="2">
    <location>
        <begin position="141"/>
        <end position="153"/>
    </location>
</feature>
<feature type="compositionally biased region" description="Polar residues" evidence="2">
    <location>
        <begin position="110"/>
        <end position="121"/>
    </location>
</feature>
<dbReference type="OrthoDB" id="4097086at2759"/>
<dbReference type="Proteomes" id="UP000663671">
    <property type="component" value="Chromosome 2"/>
</dbReference>
<feature type="compositionally biased region" description="Low complexity" evidence="2">
    <location>
        <begin position="288"/>
        <end position="299"/>
    </location>
</feature>
<feature type="compositionally biased region" description="Polar residues" evidence="2">
    <location>
        <begin position="453"/>
        <end position="465"/>
    </location>
</feature>
<proteinExistence type="predicted"/>
<organism evidence="4 5">
    <name type="scientific">Ajellomyces capsulatus</name>
    <name type="common">Darling's disease fungus</name>
    <name type="synonym">Histoplasma capsulatum</name>
    <dbReference type="NCBI Taxonomy" id="5037"/>
    <lineage>
        <taxon>Eukaryota</taxon>
        <taxon>Fungi</taxon>
        <taxon>Dikarya</taxon>
        <taxon>Ascomycota</taxon>
        <taxon>Pezizomycotina</taxon>
        <taxon>Eurotiomycetes</taxon>
        <taxon>Eurotiomycetidae</taxon>
        <taxon>Onygenales</taxon>
        <taxon>Ajellomycetaceae</taxon>
        <taxon>Histoplasma</taxon>
    </lineage>
</organism>
<dbReference type="AlphaFoldDB" id="A0A8A1M1J6"/>